<dbReference type="Gene3D" id="3.10.350.10">
    <property type="entry name" value="LysM domain"/>
    <property type="match status" value="1"/>
</dbReference>
<feature type="domain" description="LysM" evidence="2">
    <location>
        <begin position="33"/>
        <end position="77"/>
    </location>
</feature>
<dbReference type="PROSITE" id="PS51782">
    <property type="entry name" value="LYSM"/>
    <property type="match status" value="1"/>
</dbReference>
<dbReference type="InterPro" id="IPR045030">
    <property type="entry name" value="LYSM1-4"/>
</dbReference>
<dbReference type="Proteomes" id="UP000046395">
    <property type="component" value="Unassembled WGS sequence"/>
</dbReference>
<dbReference type="InterPro" id="IPR018392">
    <property type="entry name" value="LysM"/>
</dbReference>
<keyword evidence="3" id="KW-1185">Reference proteome</keyword>
<dbReference type="InterPro" id="IPR036779">
    <property type="entry name" value="LysM_dom_sf"/>
</dbReference>
<sequence length="176" mass="19751">MSEDETTFLCGLKRIPRYGTTSGCMNQHIAKLIRYRVHPCDTLPGIALKFNTSVCEIKRLNKLWSHESLALHDTLVIPLYKDFISQHAAGIDEVEEGTSDSSNSGRRRSPGEAPLICGEGDDDVSAQNFFNRIDNSIKQSSADLIRLESRSTVTAMEQNKGQFVLEGKLHRMRLKQ</sequence>
<organism evidence="3 4">
    <name type="scientific">Trichuris muris</name>
    <name type="common">Mouse whipworm</name>
    <dbReference type="NCBI Taxonomy" id="70415"/>
    <lineage>
        <taxon>Eukaryota</taxon>
        <taxon>Metazoa</taxon>
        <taxon>Ecdysozoa</taxon>
        <taxon>Nematoda</taxon>
        <taxon>Enoplea</taxon>
        <taxon>Dorylaimia</taxon>
        <taxon>Trichinellida</taxon>
        <taxon>Trichuridae</taxon>
        <taxon>Trichuris</taxon>
    </lineage>
</organism>
<dbReference type="SUPFAM" id="SSF54106">
    <property type="entry name" value="LysM domain"/>
    <property type="match status" value="1"/>
</dbReference>
<accession>A0A5S6Q7Y8</accession>
<dbReference type="CDD" id="cd00118">
    <property type="entry name" value="LysM"/>
    <property type="match status" value="1"/>
</dbReference>
<dbReference type="WBParaSite" id="TMUE_1000003329.1">
    <property type="protein sequence ID" value="TMUE_1000003329.1"/>
    <property type="gene ID" value="WBGene00302474"/>
</dbReference>
<evidence type="ECO:0000313" key="4">
    <source>
        <dbReference type="WBParaSite" id="TMUE_1000003329.1"/>
    </source>
</evidence>
<dbReference type="AlphaFoldDB" id="A0A5S6Q7Y8"/>
<evidence type="ECO:0000259" key="2">
    <source>
        <dbReference type="PROSITE" id="PS51782"/>
    </source>
</evidence>
<dbReference type="Pfam" id="PF01476">
    <property type="entry name" value="LysM"/>
    <property type="match status" value="1"/>
</dbReference>
<feature type="region of interest" description="Disordered" evidence="1">
    <location>
        <begin position="94"/>
        <end position="115"/>
    </location>
</feature>
<evidence type="ECO:0000313" key="3">
    <source>
        <dbReference type="Proteomes" id="UP000046395"/>
    </source>
</evidence>
<reference evidence="4" key="1">
    <citation type="submission" date="2019-12" db="UniProtKB">
        <authorList>
            <consortium name="WormBaseParasite"/>
        </authorList>
    </citation>
    <scope>IDENTIFICATION</scope>
</reference>
<proteinExistence type="predicted"/>
<name>A0A5S6Q7Y8_TRIMR</name>
<dbReference type="SMART" id="SM00257">
    <property type="entry name" value="LysM"/>
    <property type="match status" value="1"/>
</dbReference>
<protein>
    <submittedName>
        <fullName evidence="4">LysM domain-containing protein</fullName>
    </submittedName>
</protein>
<dbReference type="STRING" id="70415.A0A5S6Q7Y8"/>
<dbReference type="PANTHER" id="PTHR20932">
    <property type="entry name" value="LYSM AND PUTATIVE PEPTIDOGLYCAN-BINDING DOMAIN-CONTAINING PROTEIN"/>
    <property type="match status" value="1"/>
</dbReference>
<evidence type="ECO:0000256" key="1">
    <source>
        <dbReference type="SAM" id="MobiDB-lite"/>
    </source>
</evidence>
<dbReference type="PANTHER" id="PTHR20932:SF8">
    <property type="entry name" value="LD22649P"/>
    <property type="match status" value="1"/>
</dbReference>